<name>A0A6J8FCR4_LEIDO</name>
<evidence type="ECO:0000313" key="3">
    <source>
        <dbReference type="Proteomes" id="UP000601710"/>
    </source>
</evidence>
<dbReference type="EMBL" id="LR812640">
    <property type="protein sequence ID" value="CAC5429587.1"/>
    <property type="molecule type" value="Genomic_DNA"/>
</dbReference>
<evidence type="ECO:0000256" key="1">
    <source>
        <dbReference type="SAM" id="MobiDB-lite"/>
    </source>
</evidence>
<dbReference type="VEuPathDB" id="TriTrypDB:LDHU3_20.0320"/>
<dbReference type="Proteomes" id="UP000601710">
    <property type="component" value="Chromosome 20"/>
</dbReference>
<evidence type="ECO:0000313" key="2">
    <source>
        <dbReference type="EMBL" id="CAC5429587.1"/>
    </source>
</evidence>
<protein>
    <submittedName>
        <fullName evidence="2">Hypothetical_protein_conserved</fullName>
    </submittedName>
</protein>
<dbReference type="AlphaFoldDB" id="A0A6J8FCR4"/>
<sequence length="262" mass="28547">MHRASQTLWMAPASRAVAEDGQESMKRLALAPLTFLSLSGNTSSLASILASAVGFLEGYSTSDWETDINLAKNSSGELCAHTKLTLVPYTFRRALTSVSSTSVLDPSPLSSEKVPLVSRSLSISHVVADAAPRALSPRDVSQLQRFKDSFKGSATAADYVANDLLRTTGSVEVAKAVLQFCAQVGLTIPRSTLQDLVHRLKNEEASFARSVYQEFAFEVNLEALHESSLISSRCVQHRLASPPRKRKESKLERVRRSTSPKL</sequence>
<proteinExistence type="predicted"/>
<gene>
    <name evidence="2" type="ORF">LDHU3_20.0320</name>
</gene>
<accession>A0A6J8FCR4</accession>
<feature type="region of interest" description="Disordered" evidence="1">
    <location>
        <begin position="240"/>
        <end position="262"/>
    </location>
</feature>
<organism evidence="2 3">
    <name type="scientific">Leishmania donovani</name>
    <dbReference type="NCBI Taxonomy" id="5661"/>
    <lineage>
        <taxon>Eukaryota</taxon>
        <taxon>Discoba</taxon>
        <taxon>Euglenozoa</taxon>
        <taxon>Kinetoplastea</taxon>
        <taxon>Metakinetoplastina</taxon>
        <taxon>Trypanosomatida</taxon>
        <taxon>Trypanosomatidae</taxon>
        <taxon>Leishmaniinae</taxon>
        <taxon>Leishmania</taxon>
    </lineage>
</organism>
<dbReference type="VEuPathDB" id="TriTrypDB:LdBPK_200290.1"/>
<reference evidence="2" key="1">
    <citation type="submission" date="2020-06" db="EMBL/GenBank/DDBJ databases">
        <authorList>
            <person name="Camacho E."/>
            <person name="Gonzalez-de la Fuente S."/>
            <person name="Rastrojo A."/>
            <person name="Peiro-Pastor R."/>
            <person name="Solana JC."/>
            <person name="Tabera L."/>
            <person name="Gamarro F."/>
            <person name="Carrasco-Ramiro F."/>
            <person name="Requena JM."/>
            <person name="Aguado B."/>
        </authorList>
    </citation>
    <scope>NUCLEOTIDE SEQUENCE</scope>
</reference>
<dbReference type="VEuPathDB" id="TriTrypDB:LdCL_200007700"/>